<keyword evidence="5" id="KW-1267">Proteomics identification</keyword>
<keyword evidence="4" id="KW-1185">Reference proteome</keyword>
<reference evidence="2 4" key="1">
    <citation type="submission" date="2008-03" db="EMBL/GenBank/DDBJ databases">
        <title>Annotation of Ixodes scapularis.</title>
        <authorList>
            <consortium name="Ixodes scapularis Genome Project Consortium"/>
            <person name="Caler E."/>
            <person name="Hannick L.I."/>
            <person name="Bidwell S."/>
            <person name="Joardar V."/>
            <person name="Thiagarajan M."/>
            <person name="Amedeo P."/>
            <person name="Galinsky K.J."/>
            <person name="Schobel S."/>
            <person name="Inman J."/>
            <person name="Hostetler J."/>
            <person name="Miller J."/>
            <person name="Hammond M."/>
            <person name="Megy K."/>
            <person name="Lawson D."/>
            <person name="Kodira C."/>
            <person name="Sutton G."/>
            <person name="Meyer J."/>
            <person name="Hill C.A."/>
            <person name="Birren B."/>
            <person name="Nene V."/>
            <person name="Collins F."/>
            <person name="Alarcon-Chaidez F."/>
            <person name="Wikel S."/>
            <person name="Strausberg R."/>
        </authorList>
    </citation>
    <scope>NUCLEOTIDE SEQUENCE [LARGE SCALE GENOMIC DNA]</scope>
    <source>
        <strain evidence="4">Wikel</strain>
        <strain evidence="2">Wikel colony</strain>
    </source>
</reference>
<accession>B7PW76</accession>
<evidence type="ECO:0000313" key="4">
    <source>
        <dbReference type="Proteomes" id="UP000001555"/>
    </source>
</evidence>
<reference evidence="3" key="2">
    <citation type="submission" date="2020-05" db="UniProtKB">
        <authorList>
            <consortium name="EnsemblMetazoa"/>
        </authorList>
    </citation>
    <scope>IDENTIFICATION</scope>
    <source>
        <strain evidence="3">wikel</strain>
    </source>
</reference>
<proteinExistence type="evidence at protein level"/>
<organism>
    <name type="scientific">Ixodes scapularis</name>
    <name type="common">Black-legged tick</name>
    <name type="synonym">Deer tick</name>
    <dbReference type="NCBI Taxonomy" id="6945"/>
    <lineage>
        <taxon>Eukaryota</taxon>
        <taxon>Metazoa</taxon>
        <taxon>Ecdysozoa</taxon>
        <taxon>Arthropoda</taxon>
        <taxon>Chelicerata</taxon>
        <taxon>Arachnida</taxon>
        <taxon>Acari</taxon>
        <taxon>Parasitiformes</taxon>
        <taxon>Ixodida</taxon>
        <taxon>Ixodoidea</taxon>
        <taxon>Ixodidae</taxon>
        <taxon>Ixodinae</taxon>
        <taxon>Ixodes</taxon>
    </lineage>
</organism>
<evidence type="ECO:0000313" key="3">
    <source>
        <dbReference type="EnsemblMetazoa" id="ISCW006946-PA"/>
    </source>
</evidence>
<dbReference type="PaxDb" id="6945-B7PW76"/>
<feature type="transmembrane region" description="Helical" evidence="1">
    <location>
        <begin position="12"/>
        <end position="31"/>
    </location>
</feature>
<dbReference type="Pfam" id="PF08040">
    <property type="entry name" value="NADH_oxidored"/>
    <property type="match status" value="1"/>
</dbReference>
<dbReference type="EnsemblMetazoa" id="ISCW006946-RA">
    <property type="protein sequence ID" value="ISCW006946-PA"/>
    <property type="gene ID" value="ISCW006946"/>
</dbReference>
<dbReference type="Proteomes" id="UP000001555">
    <property type="component" value="Unassembled WGS sequence"/>
</dbReference>
<sequence>MSSLLATFLRRAAYLRGVPLLFAAIGVGAYFDRVETLQMTRFRGKSKLYGREYGPDEQPPWP</sequence>
<evidence type="ECO:0000313" key="2">
    <source>
        <dbReference type="EMBL" id="EEC10847.1"/>
    </source>
</evidence>
<keyword evidence="1" id="KW-1133">Transmembrane helix</keyword>
<gene>
    <name evidence="2" type="ORF">IscW_ISCW006946</name>
</gene>
<dbReference type="STRING" id="6945.B7PW76"/>
<keyword evidence="1" id="KW-0812">Transmembrane</keyword>
<dbReference type="GO" id="GO:0045271">
    <property type="term" value="C:respiratory chain complex I"/>
    <property type="evidence" value="ECO:0000318"/>
    <property type="project" value="GO_Central"/>
</dbReference>
<protein>
    <submittedName>
        <fullName evidence="2 3">Uncharacterized protein</fullName>
    </submittedName>
</protein>
<dbReference type="VEuPathDB" id="VectorBase:ISCW006946"/>
<keyword evidence="1" id="KW-0472">Membrane</keyword>
<dbReference type="VEuPathDB" id="VectorBase:ISCI006946"/>
<dbReference type="InParanoid" id="B7PW76"/>
<dbReference type="HOGENOM" id="CLU_208707_1_0_1"/>
<evidence type="ECO:0000256" key="1">
    <source>
        <dbReference type="SAM" id="Phobius"/>
    </source>
</evidence>
<evidence type="ECO:0007829" key="5">
    <source>
        <dbReference type="PeptideAtlas" id="B7PW76"/>
    </source>
</evidence>
<dbReference type="EMBL" id="DS806160">
    <property type="protein sequence ID" value="EEC10847.1"/>
    <property type="molecule type" value="Genomic_DNA"/>
</dbReference>
<name>B7PW76_IXOSC</name>
<dbReference type="InterPro" id="IPR012575">
    <property type="entry name" value="NDUB1"/>
</dbReference>
<dbReference type="AlphaFoldDB" id="B7PW76"/>
<dbReference type="EMBL" id="ABJB010977620">
    <property type="status" value="NOT_ANNOTATED_CDS"/>
    <property type="molecule type" value="Genomic_DNA"/>
</dbReference>
<dbReference type="GO" id="GO:0005739">
    <property type="term" value="C:mitochondrion"/>
    <property type="evidence" value="ECO:0007669"/>
    <property type="project" value="InterPro"/>
</dbReference>